<dbReference type="AlphaFoldDB" id="A0A392U2A0"/>
<keyword evidence="2" id="KW-1185">Reference proteome</keyword>
<name>A0A392U2A0_9FABA</name>
<proteinExistence type="predicted"/>
<dbReference type="Proteomes" id="UP000265520">
    <property type="component" value="Unassembled WGS sequence"/>
</dbReference>
<protein>
    <submittedName>
        <fullName evidence="1">Uncharacterized protein</fullName>
    </submittedName>
</protein>
<reference evidence="1 2" key="1">
    <citation type="journal article" date="2018" name="Front. Plant Sci.">
        <title>Red Clover (Trifolium pratense) and Zigzag Clover (T. medium) - A Picture of Genomic Similarities and Differences.</title>
        <authorList>
            <person name="Dluhosova J."/>
            <person name="Istvanek J."/>
            <person name="Nedelnik J."/>
            <person name="Repkova J."/>
        </authorList>
    </citation>
    <scope>NUCLEOTIDE SEQUENCE [LARGE SCALE GENOMIC DNA]</scope>
    <source>
        <strain evidence="2">cv. 10/8</strain>
        <tissue evidence="1">Leaf</tissue>
    </source>
</reference>
<organism evidence="1 2">
    <name type="scientific">Trifolium medium</name>
    <dbReference type="NCBI Taxonomy" id="97028"/>
    <lineage>
        <taxon>Eukaryota</taxon>
        <taxon>Viridiplantae</taxon>
        <taxon>Streptophyta</taxon>
        <taxon>Embryophyta</taxon>
        <taxon>Tracheophyta</taxon>
        <taxon>Spermatophyta</taxon>
        <taxon>Magnoliopsida</taxon>
        <taxon>eudicotyledons</taxon>
        <taxon>Gunneridae</taxon>
        <taxon>Pentapetalae</taxon>
        <taxon>rosids</taxon>
        <taxon>fabids</taxon>
        <taxon>Fabales</taxon>
        <taxon>Fabaceae</taxon>
        <taxon>Papilionoideae</taxon>
        <taxon>50 kb inversion clade</taxon>
        <taxon>NPAAA clade</taxon>
        <taxon>Hologalegina</taxon>
        <taxon>IRL clade</taxon>
        <taxon>Trifolieae</taxon>
        <taxon>Trifolium</taxon>
    </lineage>
</organism>
<dbReference type="EMBL" id="LXQA010719534">
    <property type="protein sequence ID" value="MCI67561.1"/>
    <property type="molecule type" value="Genomic_DNA"/>
</dbReference>
<comment type="caution">
    <text evidence="1">The sequence shown here is derived from an EMBL/GenBank/DDBJ whole genome shotgun (WGS) entry which is preliminary data.</text>
</comment>
<accession>A0A392U2A0</accession>
<evidence type="ECO:0000313" key="2">
    <source>
        <dbReference type="Proteomes" id="UP000265520"/>
    </source>
</evidence>
<sequence length="44" mass="4740">VLEVVAVVGEEIVVAGDQSLGVEENNKSGMLSKMIRLSPDFENH</sequence>
<feature type="non-terminal residue" evidence="1">
    <location>
        <position position="1"/>
    </location>
</feature>
<evidence type="ECO:0000313" key="1">
    <source>
        <dbReference type="EMBL" id="MCI67561.1"/>
    </source>
</evidence>